<proteinExistence type="predicted"/>
<dbReference type="RefSeq" id="WP_075821139.1">
    <property type="nucleotide sequence ID" value="NZ_CAPNHH010000030.1"/>
</dbReference>
<sequence>MSILQLQVSQRVLSGSDLNPIFSGTQNVDSIKVTFDAEWSGFAKTAVFSRNGLDCYFSDLDNSGQTLIPTAVLEESGTIFIGIMGEKGNQRITSSLVRYRVGVGASVTDLLDPDTVHSLMDLVNEALADTGGITGKRTGTTFTPSVSSAGVISWTNDGGLDNPSPVNIKGAQGVGVQSASVYLARSSSSTSAPTSGYSTSVPTLTSSYRYLWGYLRFTLTNNQTTETAKMIMGVYGNTGAQGPSGVSPTLSATKADKTTTITITDANGTRELAQILDGTDGSDVTSKISSIVQYYCRSSCNSTVPTATSGWSTTLPTLNSSYPTMWTYFKVNYEDGSSVDSQPVLIGNYNERLSSVSAYFLVTSTSDTPSSSASGWTTSVPTLTSGSPYLWCHLRFTFYAHRSSSTHVVYSNVFLLRTYQASGSASGLILNYTGYQSTLDTTQGDAALSAIQMGIMPVIFTNNNYYQVIFVEPYEVCGQKCLKLYYSSTSCSSTCILNCIEWRTSA</sequence>
<dbReference type="Proteomes" id="UP000186341">
    <property type="component" value="Unassembled WGS sequence"/>
</dbReference>
<organism evidence="1 2">
    <name type="scientific">Ileibacterium valens</name>
    <dbReference type="NCBI Taxonomy" id="1862668"/>
    <lineage>
        <taxon>Bacteria</taxon>
        <taxon>Bacillati</taxon>
        <taxon>Bacillota</taxon>
        <taxon>Erysipelotrichia</taxon>
        <taxon>Erysipelotrichales</taxon>
        <taxon>Erysipelotrichaceae</taxon>
        <taxon>Ileibacterium</taxon>
    </lineage>
</organism>
<protein>
    <submittedName>
        <fullName evidence="1">Uncharacterized protein</fullName>
    </submittedName>
</protein>
<dbReference type="EMBL" id="MPJW01000286">
    <property type="protein sequence ID" value="OLU36209.1"/>
    <property type="molecule type" value="Genomic_DNA"/>
</dbReference>
<dbReference type="OrthoDB" id="1949411at2"/>
<reference evidence="1 2" key="1">
    <citation type="submission" date="2016-11" db="EMBL/GenBank/DDBJ databases">
        <title>Description of two novel members of the family Erysipelotrichaceae: Ileibacterium lipovorans gen. nov., sp. nov. and Dubosiella newyorkensis, gen. nov., sp. nov.</title>
        <authorList>
            <person name="Cox L.M."/>
            <person name="Sohn J."/>
            <person name="Tyrrell K.L."/>
            <person name="Citron D.M."/>
            <person name="Lawson P.A."/>
            <person name="Patel N.B."/>
            <person name="Iizumi T."/>
            <person name="Perez-Perez G.I."/>
            <person name="Goldstein E.J."/>
            <person name="Blaser M.J."/>
        </authorList>
    </citation>
    <scope>NUCLEOTIDE SEQUENCE [LARGE SCALE GENOMIC DNA]</scope>
    <source>
        <strain evidence="1 2">NYU-BL-A3</strain>
    </source>
</reference>
<gene>
    <name evidence="1" type="ORF">BO222_12875</name>
</gene>
<comment type="caution">
    <text evidence="1">The sequence shown here is derived from an EMBL/GenBank/DDBJ whole genome shotgun (WGS) entry which is preliminary data.</text>
</comment>
<evidence type="ECO:0000313" key="2">
    <source>
        <dbReference type="Proteomes" id="UP000186341"/>
    </source>
</evidence>
<dbReference type="GeneID" id="82204005"/>
<evidence type="ECO:0000313" key="1">
    <source>
        <dbReference type="EMBL" id="OLU36209.1"/>
    </source>
</evidence>
<name>A0A1U7NCI8_9FIRM</name>
<accession>A0A1U7NCI8</accession>
<dbReference type="AlphaFoldDB" id="A0A1U7NCI8"/>
<keyword evidence="2" id="KW-1185">Reference proteome</keyword>